<organism evidence="1 2">
    <name type="scientific">Siculibacillus lacustris</name>
    <dbReference type="NCBI Taxonomy" id="1549641"/>
    <lineage>
        <taxon>Bacteria</taxon>
        <taxon>Pseudomonadati</taxon>
        <taxon>Pseudomonadota</taxon>
        <taxon>Alphaproteobacteria</taxon>
        <taxon>Hyphomicrobiales</taxon>
        <taxon>Ancalomicrobiaceae</taxon>
        <taxon>Siculibacillus</taxon>
    </lineage>
</organism>
<comment type="caution">
    <text evidence="1">The sequence shown here is derived from an EMBL/GenBank/DDBJ whole genome shotgun (WGS) entry which is preliminary data.</text>
</comment>
<dbReference type="AlphaFoldDB" id="A0A4Q9VMT5"/>
<name>A0A4Q9VMT5_9HYPH</name>
<reference evidence="1 2" key="1">
    <citation type="submission" date="2019-02" db="EMBL/GenBank/DDBJ databases">
        <title>Siculibacillus lacustris gen. nov., sp. nov., a new rosette-forming bacterium isolated from a freshwater crater lake (Lake St. Ana, Romania).</title>
        <authorList>
            <person name="Felfoldi T."/>
            <person name="Marton Z."/>
            <person name="Szabo A."/>
            <person name="Mentes A."/>
            <person name="Boka K."/>
            <person name="Marialigeti K."/>
            <person name="Mathe I."/>
            <person name="Koncz M."/>
            <person name="Schumann P."/>
            <person name="Toth E."/>
        </authorList>
    </citation>
    <scope>NUCLEOTIDE SEQUENCE [LARGE SCALE GENOMIC DNA]</scope>
    <source>
        <strain evidence="1 2">SA-279</strain>
    </source>
</reference>
<sequence length="86" mass="9665">MKEFDCPNHGAQRVAIACTAVKATLVHGESPGFHWFEDDREIPCALCDDCRQATEDDTQRPHALEVMCGACFESIWNMNDQPPRIS</sequence>
<gene>
    <name evidence="1" type="ORF">EYW49_12345</name>
</gene>
<proteinExistence type="predicted"/>
<accession>A0A4Q9VMT5</accession>
<keyword evidence="2" id="KW-1185">Reference proteome</keyword>
<evidence type="ECO:0000313" key="1">
    <source>
        <dbReference type="EMBL" id="TBW36940.1"/>
    </source>
</evidence>
<dbReference type="EMBL" id="SJFN01000017">
    <property type="protein sequence ID" value="TBW36940.1"/>
    <property type="molecule type" value="Genomic_DNA"/>
</dbReference>
<dbReference type="RefSeq" id="WP_131309890.1">
    <property type="nucleotide sequence ID" value="NZ_SJFN01000017.1"/>
</dbReference>
<protein>
    <submittedName>
        <fullName evidence="1">Uncharacterized protein</fullName>
    </submittedName>
</protein>
<dbReference type="Proteomes" id="UP000292781">
    <property type="component" value="Unassembled WGS sequence"/>
</dbReference>
<evidence type="ECO:0000313" key="2">
    <source>
        <dbReference type="Proteomes" id="UP000292781"/>
    </source>
</evidence>